<protein>
    <submittedName>
        <fullName evidence="1">Uncharacterized protein</fullName>
    </submittedName>
</protein>
<dbReference type="Proteomes" id="UP000801864">
    <property type="component" value="Unassembled WGS sequence"/>
</dbReference>
<proteinExistence type="predicted"/>
<organism evidence="1 2">
    <name type="scientific">Trichoderma lentiforme</name>
    <dbReference type="NCBI Taxonomy" id="1567552"/>
    <lineage>
        <taxon>Eukaryota</taxon>
        <taxon>Fungi</taxon>
        <taxon>Dikarya</taxon>
        <taxon>Ascomycota</taxon>
        <taxon>Pezizomycotina</taxon>
        <taxon>Sordariomycetes</taxon>
        <taxon>Hypocreomycetidae</taxon>
        <taxon>Hypocreales</taxon>
        <taxon>Hypocreaceae</taxon>
        <taxon>Trichoderma</taxon>
    </lineage>
</organism>
<dbReference type="EMBL" id="QLNT01000004">
    <property type="protein sequence ID" value="KAF3075168.1"/>
    <property type="molecule type" value="Genomic_DNA"/>
</dbReference>
<evidence type="ECO:0000313" key="1">
    <source>
        <dbReference type="EMBL" id="KAF3075168.1"/>
    </source>
</evidence>
<keyword evidence="2" id="KW-1185">Reference proteome</keyword>
<gene>
    <name evidence="1" type="ORF">CFAM422_002691</name>
</gene>
<sequence>MPVPSRLESGLASGCPKAVTAWMPLEKGPVSRASVIPVPPLASVLVCPALSRVPDWVLPEMETELGTSFPLIHTVERVGH</sequence>
<dbReference type="AlphaFoldDB" id="A0A9P5CHT2"/>
<reference evidence="1 2" key="1">
    <citation type="submission" date="2018-06" db="EMBL/GenBank/DDBJ databases">
        <title>Genome analysis of cellulolytic fungus Trichoderma lentiforme CFAM-422.</title>
        <authorList>
            <person name="Steindorff A.S."/>
            <person name="Formighieri E.F."/>
            <person name="Midorikawa G.E.O."/>
            <person name="Tamietti M.S."/>
            <person name="Ramos E.Z."/>
            <person name="Silva A.S."/>
            <person name="Bon E.P.S."/>
            <person name="Mendes T.D."/>
            <person name="Damaso M.C.T."/>
            <person name="Favaro L.C.L."/>
        </authorList>
    </citation>
    <scope>NUCLEOTIDE SEQUENCE [LARGE SCALE GENOMIC DNA]</scope>
    <source>
        <strain evidence="1 2">CFAM-422</strain>
    </source>
</reference>
<evidence type="ECO:0000313" key="2">
    <source>
        <dbReference type="Proteomes" id="UP000801864"/>
    </source>
</evidence>
<accession>A0A9P5CHT2</accession>
<comment type="caution">
    <text evidence="1">The sequence shown here is derived from an EMBL/GenBank/DDBJ whole genome shotgun (WGS) entry which is preliminary data.</text>
</comment>
<name>A0A9P5CHT2_9HYPO</name>